<evidence type="ECO:0000313" key="3">
    <source>
        <dbReference type="Proteomes" id="UP000054498"/>
    </source>
</evidence>
<feature type="region of interest" description="Disordered" evidence="1">
    <location>
        <begin position="1"/>
        <end position="56"/>
    </location>
</feature>
<gene>
    <name evidence="2" type="ORF">MNEG_13123</name>
</gene>
<feature type="non-terminal residue" evidence="2">
    <location>
        <position position="1"/>
    </location>
</feature>
<keyword evidence="3" id="KW-1185">Reference proteome</keyword>
<accession>A0A0D2MIL4</accession>
<proteinExistence type="predicted"/>
<dbReference type="Proteomes" id="UP000054498">
    <property type="component" value="Unassembled WGS sequence"/>
</dbReference>
<organism evidence="2 3">
    <name type="scientific">Monoraphidium neglectum</name>
    <dbReference type="NCBI Taxonomy" id="145388"/>
    <lineage>
        <taxon>Eukaryota</taxon>
        <taxon>Viridiplantae</taxon>
        <taxon>Chlorophyta</taxon>
        <taxon>core chlorophytes</taxon>
        <taxon>Chlorophyceae</taxon>
        <taxon>CS clade</taxon>
        <taxon>Sphaeropleales</taxon>
        <taxon>Selenastraceae</taxon>
        <taxon>Monoraphidium</taxon>
    </lineage>
</organism>
<evidence type="ECO:0000313" key="2">
    <source>
        <dbReference type="EMBL" id="KIY94840.1"/>
    </source>
</evidence>
<feature type="compositionally biased region" description="Low complexity" evidence="1">
    <location>
        <begin position="18"/>
        <end position="29"/>
    </location>
</feature>
<dbReference type="AlphaFoldDB" id="A0A0D2MIL4"/>
<dbReference type="EMBL" id="KK103854">
    <property type="protein sequence ID" value="KIY94840.1"/>
    <property type="molecule type" value="Genomic_DNA"/>
</dbReference>
<evidence type="ECO:0000256" key="1">
    <source>
        <dbReference type="SAM" id="MobiDB-lite"/>
    </source>
</evidence>
<dbReference type="KEGG" id="mng:MNEG_13123"/>
<dbReference type="RefSeq" id="XP_013893860.1">
    <property type="nucleotide sequence ID" value="XM_014038406.1"/>
</dbReference>
<sequence length="56" mass="5233">ATSERAAAGSGQGPAAPPALAAAARDAPGTRGISGATTCGPPGRLLRGSDGSAKHH</sequence>
<name>A0A0D2MIL4_9CHLO</name>
<reference evidence="2 3" key="1">
    <citation type="journal article" date="2013" name="BMC Genomics">
        <title>Reconstruction of the lipid metabolism for the microalga Monoraphidium neglectum from its genome sequence reveals characteristics suitable for biofuel production.</title>
        <authorList>
            <person name="Bogen C."/>
            <person name="Al-Dilaimi A."/>
            <person name="Albersmeier A."/>
            <person name="Wichmann J."/>
            <person name="Grundmann M."/>
            <person name="Rupp O."/>
            <person name="Lauersen K.J."/>
            <person name="Blifernez-Klassen O."/>
            <person name="Kalinowski J."/>
            <person name="Goesmann A."/>
            <person name="Mussgnug J.H."/>
            <person name="Kruse O."/>
        </authorList>
    </citation>
    <scope>NUCLEOTIDE SEQUENCE [LARGE SCALE GENOMIC DNA]</scope>
    <source>
        <strain evidence="2 3">SAG 48.87</strain>
    </source>
</reference>
<dbReference type="GeneID" id="25730554"/>
<protein>
    <submittedName>
        <fullName evidence="2">Uncharacterized protein</fullName>
    </submittedName>
</protein>